<dbReference type="InterPro" id="IPR050471">
    <property type="entry name" value="AB_hydrolase"/>
</dbReference>
<dbReference type="OrthoDB" id="9780765at2"/>
<feature type="domain" description="AB hydrolase-1" evidence="2">
    <location>
        <begin position="55"/>
        <end position="153"/>
    </location>
</feature>
<proteinExistence type="predicted"/>
<dbReference type="Proteomes" id="UP000273405">
    <property type="component" value="Unassembled WGS sequence"/>
</dbReference>
<dbReference type="InterPro" id="IPR000073">
    <property type="entry name" value="AB_hydrolase_1"/>
</dbReference>
<dbReference type="EMBL" id="RAWG01000395">
    <property type="protein sequence ID" value="RKH32911.1"/>
    <property type="molecule type" value="Genomic_DNA"/>
</dbReference>
<keyword evidence="1" id="KW-0732">Signal</keyword>
<reference evidence="4" key="1">
    <citation type="submission" date="2018-09" db="EMBL/GenBank/DDBJ databases">
        <authorList>
            <person name="Livingstone P.G."/>
            <person name="Whitworth D.E."/>
        </authorList>
    </citation>
    <scope>NUCLEOTIDE SEQUENCE [LARGE SCALE GENOMIC DNA]</scope>
    <source>
        <strain evidence="4">CA040B</strain>
    </source>
</reference>
<feature type="chain" id="PRO_5017234906" evidence="1">
    <location>
        <begin position="18"/>
        <end position="329"/>
    </location>
</feature>
<dbReference type="Gene3D" id="3.40.50.1820">
    <property type="entry name" value="alpha/beta hydrolase"/>
    <property type="match status" value="1"/>
</dbReference>
<evidence type="ECO:0000256" key="1">
    <source>
        <dbReference type="SAM" id="SignalP"/>
    </source>
</evidence>
<evidence type="ECO:0000313" key="4">
    <source>
        <dbReference type="Proteomes" id="UP000273405"/>
    </source>
</evidence>
<dbReference type="AlphaFoldDB" id="A0A3A8MT38"/>
<dbReference type="GO" id="GO:0016787">
    <property type="term" value="F:hydrolase activity"/>
    <property type="evidence" value="ECO:0007669"/>
    <property type="project" value="UniProtKB-KW"/>
</dbReference>
<dbReference type="PANTHER" id="PTHR43433">
    <property type="entry name" value="HYDROLASE, ALPHA/BETA FOLD FAMILY PROTEIN"/>
    <property type="match status" value="1"/>
</dbReference>
<organism evidence="3 4">
    <name type="scientific">Corallococcus sicarius</name>
    <dbReference type="NCBI Taxonomy" id="2316726"/>
    <lineage>
        <taxon>Bacteria</taxon>
        <taxon>Pseudomonadati</taxon>
        <taxon>Myxococcota</taxon>
        <taxon>Myxococcia</taxon>
        <taxon>Myxococcales</taxon>
        <taxon>Cystobacterineae</taxon>
        <taxon>Myxococcaceae</taxon>
        <taxon>Corallococcus</taxon>
    </lineage>
</organism>
<name>A0A3A8MT38_9BACT</name>
<dbReference type="InterPro" id="IPR029058">
    <property type="entry name" value="AB_hydrolase_fold"/>
</dbReference>
<gene>
    <name evidence="3" type="ORF">D7X12_36755</name>
</gene>
<accession>A0A3A8MT38</accession>
<protein>
    <submittedName>
        <fullName evidence="3">Alpha/beta hydrolase</fullName>
    </submittedName>
</protein>
<dbReference type="Pfam" id="PF00561">
    <property type="entry name" value="Abhydrolase_1"/>
    <property type="match status" value="1"/>
</dbReference>
<feature type="signal peptide" evidence="1">
    <location>
        <begin position="1"/>
        <end position="17"/>
    </location>
</feature>
<keyword evidence="3" id="KW-0378">Hydrolase</keyword>
<keyword evidence="4" id="KW-1185">Reference proteome</keyword>
<evidence type="ECO:0000313" key="3">
    <source>
        <dbReference type="EMBL" id="RKH32911.1"/>
    </source>
</evidence>
<dbReference type="RefSeq" id="WP_120629867.1">
    <property type="nucleotide sequence ID" value="NZ_RAWG01000395.1"/>
</dbReference>
<comment type="caution">
    <text evidence="3">The sequence shown here is derived from an EMBL/GenBank/DDBJ whole genome shotgun (WGS) entry which is preliminary data.</text>
</comment>
<dbReference type="PANTHER" id="PTHR43433:SF1">
    <property type="entry name" value="BLL5160 PROTEIN"/>
    <property type="match status" value="1"/>
</dbReference>
<sequence length="329" mass="36216">MRMPWFRCALLMLTACATTPSVPPGDDVDPLHQVRRVEVAEGVELEVLDYGGEGPALVFLAGMGSTSHVYDVLAPEFIATHHVYAFTRRGYGASSWPSTGYDTATLGNDLRAALDELGIAKATLAGHSLAGDEMTWLGGHHPERVEALIFLDATDDRGEIAVFLKDGPLPPLPFSVLDGQPSREAVAAVIERDLGGRFPPHEIEQAYEFDATTGAFLRHHRHPDAVELSVRGVAPPDFAKLKGPVLAISDEQAFTDWVSALTTNEGVSEEMRERARKYLPEIREHEAARAAQLRRMPNWKLVTLRGAGHYLWLTRYAEVVAEMRAFLAR</sequence>
<evidence type="ECO:0000259" key="2">
    <source>
        <dbReference type="Pfam" id="PF00561"/>
    </source>
</evidence>
<dbReference type="SUPFAM" id="SSF53474">
    <property type="entry name" value="alpha/beta-Hydrolases"/>
    <property type="match status" value="1"/>
</dbReference>